<dbReference type="CDD" id="cd10936">
    <property type="entry name" value="CE4_DAC2"/>
    <property type="match status" value="1"/>
</dbReference>
<sequence>MDDASNIHDPEIDDEVAPRHRRAIAIGIAVALVIVAFIISPWGPFKGVFYATKKTSKKAVAKTSDARVATGRHNRNKRESTAPAAPIHVEKKSDATPPAVAIVVDDVGNGVDKLPLWIAIDAPLSFAVLPAPPLSAQLAEQLYMSGYVIMMHVPTDNAPPNSFSGTGQLATGMDRATVFATLDSNFATVPHATGMNNHQGGRGCDQLDLMTFEVEWAKSKGLFVVDSSSSADSKVSQACLALGLPRRENEVFIDHQNEPEYIRGAMRNLANLARQNGCAIGICHWHRPNTAAVVGEMIQTLKAEGIHFAFVSNTPP</sequence>
<dbReference type="PANTHER" id="PTHR30105">
    <property type="entry name" value="UNCHARACTERIZED YIBQ-RELATED"/>
    <property type="match status" value="1"/>
</dbReference>
<accession>A0A2N3G4J0</accession>
<feature type="transmembrane region" description="Helical" evidence="2">
    <location>
        <begin position="23"/>
        <end position="43"/>
    </location>
</feature>
<keyword evidence="2" id="KW-1133">Transmembrane helix</keyword>
<keyword evidence="2" id="KW-0812">Transmembrane</keyword>
<dbReference type="Proteomes" id="UP000233654">
    <property type="component" value="Unassembled WGS sequence"/>
</dbReference>
<dbReference type="Pfam" id="PF04748">
    <property type="entry name" value="Polysacc_deac_2"/>
    <property type="match status" value="1"/>
</dbReference>
<keyword evidence="2" id="KW-0472">Membrane</keyword>
<protein>
    <recommendedName>
        <fullName evidence="5">Divergent polysaccharide deacetylase family protein</fullName>
    </recommendedName>
</protein>
<dbReference type="PANTHER" id="PTHR30105:SF2">
    <property type="entry name" value="DIVERGENT POLYSACCHARIDE DEACETYLASE SUPERFAMILY"/>
    <property type="match status" value="1"/>
</dbReference>
<dbReference type="InterPro" id="IPR006837">
    <property type="entry name" value="Divergent_DAC"/>
</dbReference>
<evidence type="ECO:0000313" key="4">
    <source>
        <dbReference type="Proteomes" id="UP000233654"/>
    </source>
</evidence>
<dbReference type="Gene3D" id="3.20.20.370">
    <property type="entry name" value="Glycoside hydrolase/deacetylase"/>
    <property type="match status" value="1"/>
</dbReference>
<dbReference type="InterPro" id="IPR011330">
    <property type="entry name" value="Glyco_hydro/deAcase_b/a-brl"/>
</dbReference>
<dbReference type="EMBL" id="PHEX01000070">
    <property type="protein sequence ID" value="PKQ27633.1"/>
    <property type="molecule type" value="Genomic_DNA"/>
</dbReference>
<name>A0A2N3G4J0_9ACTN</name>
<dbReference type="GO" id="GO:0005975">
    <property type="term" value="P:carbohydrate metabolic process"/>
    <property type="evidence" value="ECO:0007669"/>
    <property type="project" value="InterPro"/>
</dbReference>
<proteinExistence type="predicted"/>
<dbReference type="SUPFAM" id="SSF88713">
    <property type="entry name" value="Glycoside hydrolase/deacetylase"/>
    <property type="match status" value="1"/>
</dbReference>
<gene>
    <name evidence="3" type="ORF">CVT63_06960</name>
</gene>
<comment type="caution">
    <text evidence="3">The sequence shown here is derived from an EMBL/GenBank/DDBJ whole genome shotgun (WGS) entry which is preliminary data.</text>
</comment>
<evidence type="ECO:0008006" key="5">
    <source>
        <dbReference type="Google" id="ProtNLM"/>
    </source>
</evidence>
<evidence type="ECO:0000313" key="3">
    <source>
        <dbReference type="EMBL" id="PKQ27633.1"/>
    </source>
</evidence>
<organism evidence="3 4">
    <name type="scientific">Candidatus Anoxymicrobium japonicum</name>
    <dbReference type="NCBI Taxonomy" id="2013648"/>
    <lineage>
        <taxon>Bacteria</taxon>
        <taxon>Bacillati</taxon>
        <taxon>Actinomycetota</taxon>
        <taxon>Candidatus Geothermincolia</taxon>
        <taxon>Candidatus Geothermincolales</taxon>
        <taxon>Candidatus Anoxymicrobiaceae</taxon>
        <taxon>Candidatus Anoxymicrobium</taxon>
    </lineage>
</organism>
<feature type="region of interest" description="Disordered" evidence="1">
    <location>
        <begin position="62"/>
        <end position="83"/>
    </location>
</feature>
<dbReference type="AlphaFoldDB" id="A0A2N3G4J0"/>
<evidence type="ECO:0000256" key="1">
    <source>
        <dbReference type="SAM" id="MobiDB-lite"/>
    </source>
</evidence>
<reference evidence="3 4" key="1">
    <citation type="journal article" date="2017" name="ISME J.">
        <title>Potential for microbial H2 and metal transformations associated with novel bacteria and archaea in deep terrestrial subsurface sediments.</title>
        <authorList>
            <person name="Hernsdorf A.W."/>
            <person name="Amano Y."/>
            <person name="Miyakawa K."/>
            <person name="Ise K."/>
            <person name="Suzuki Y."/>
            <person name="Anantharaman K."/>
            <person name="Probst A."/>
            <person name="Burstein D."/>
            <person name="Thomas B.C."/>
            <person name="Banfield J.F."/>
        </authorList>
    </citation>
    <scope>NUCLEOTIDE SEQUENCE [LARGE SCALE GENOMIC DNA]</scope>
    <source>
        <strain evidence="3">HGW-Actinobacteria-3</strain>
    </source>
</reference>
<evidence type="ECO:0000256" key="2">
    <source>
        <dbReference type="SAM" id="Phobius"/>
    </source>
</evidence>